<dbReference type="Pfam" id="PF07690">
    <property type="entry name" value="MFS_1"/>
    <property type="match status" value="1"/>
</dbReference>
<feature type="transmembrane region" description="Helical" evidence="6">
    <location>
        <begin position="246"/>
        <end position="268"/>
    </location>
</feature>
<feature type="transmembrane region" description="Helical" evidence="6">
    <location>
        <begin position="81"/>
        <end position="101"/>
    </location>
</feature>
<comment type="subcellular location">
    <subcellularLocation>
        <location evidence="1">Cell membrane</location>
        <topology evidence="1">Multi-pass membrane protein</topology>
    </subcellularLocation>
</comment>
<evidence type="ECO:0000313" key="8">
    <source>
        <dbReference type="EMBL" id="KGM56430.1"/>
    </source>
</evidence>
<dbReference type="InterPro" id="IPR011701">
    <property type="entry name" value="MFS"/>
</dbReference>
<evidence type="ECO:0000259" key="7">
    <source>
        <dbReference type="PROSITE" id="PS50850"/>
    </source>
</evidence>
<evidence type="ECO:0000256" key="6">
    <source>
        <dbReference type="SAM" id="Phobius"/>
    </source>
</evidence>
<dbReference type="RefSeq" id="WP_036210643.1">
    <property type="nucleotide sequence ID" value="NZ_AVPT01000013.1"/>
</dbReference>
<proteinExistence type="predicted"/>
<gene>
    <name evidence="8" type="ORF">N799_04130</name>
</gene>
<protein>
    <recommendedName>
        <fullName evidence="7">Major facilitator superfamily (MFS) profile domain-containing protein</fullName>
    </recommendedName>
</protein>
<dbReference type="InterPro" id="IPR020846">
    <property type="entry name" value="MFS_dom"/>
</dbReference>
<keyword evidence="5 6" id="KW-0472">Membrane</keyword>
<feature type="transmembrane region" description="Helical" evidence="6">
    <location>
        <begin position="367"/>
        <end position="390"/>
    </location>
</feature>
<feature type="transmembrane region" description="Helical" evidence="6">
    <location>
        <begin position="304"/>
        <end position="329"/>
    </location>
</feature>
<dbReference type="OrthoDB" id="1404228at2"/>
<evidence type="ECO:0000256" key="2">
    <source>
        <dbReference type="ARBA" id="ARBA00022475"/>
    </source>
</evidence>
<feature type="transmembrane region" description="Helical" evidence="6">
    <location>
        <begin position="12"/>
        <end position="37"/>
    </location>
</feature>
<dbReference type="InterPro" id="IPR050189">
    <property type="entry name" value="MFS_Efflux_Transporters"/>
</dbReference>
<keyword evidence="4 6" id="KW-1133">Transmembrane helix</keyword>
<reference evidence="8 9" key="1">
    <citation type="journal article" date="2015" name="Stand. Genomic Sci.">
        <title>Genomic information of the arsenic-resistant bacterium Lysobacter arseniciresistens type strain ZS79(T) and comparison of Lysobacter draft genomes.</title>
        <authorList>
            <person name="Liu L."/>
            <person name="Zhang S."/>
            <person name="Luo M."/>
            <person name="Wang G."/>
        </authorList>
    </citation>
    <scope>NUCLEOTIDE SEQUENCE [LARGE SCALE GENOMIC DNA]</scope>
    <source>
        <strain evidence="8 9">ZS79</strain>
    </source>
</reference>
<dbReference type="eggNOG" id="COG2814">
    <property type="taxonomic scope" value="Bacteria"/>
</dbReference>
<feature type="transmembrane region" description="Helical" evidence="6">
    <location>
        <begin position="280"/>
        <end position="298"/>
    </location>
</feature>
<dbReference type="Gene3D" id="1.20.1250.20">
    <property type="entry name" value="MFS general substrate transporter like domains"/>
    <property type="match status" value="1"/>
</dbReference>
<feature type="transmembrane region" description="Helical" evidence="6">
    <location>
        <begin position="49"/>
        <end position="69"/>
    </location>
</feature>
<evidence type="ECO:0000313" key="9">
    <source>
        <dbReference type="Proteomes" id="UP000029989"/>
    </source>
</evidence>
<evidence type="ECO:0000256" key="4">
    <source>
        <dbReference type="ARBA" id="ARBA00022989"/>
    </source>
</evidence>
<dbReference type="PROSITE" id="PS50850">
    <property type="entry name" value="MFS"/>
    <property type="match status" value="1"/>
</dbReference>
<keyword evidence="3 6" id="KW-0812">Transmembrane</keyword>
<evidence type="ECO:0000256" key="1">
    <source>
        <dbReference type="ARBA" id="ARBA00004651"/>
    </source>
</evidence>
<feature type="transmembrane region" description="Helical" evidence="6">
    <location>
        <begin position="341"/>
        <end position="361"/>
    </location>
</feature>
<dbReference type="GO" id="GO:0022857">
    <property type="term" value="F:transmembrane transporter activity"/>
    <property type="evidence" value="ECO:0007669"/>
    <property type="project" value="InterPro"/>
</dbReference>
<keyword evidence="2" id="KW-1003">Cell membrane</keyword>
<dbReference type="SUPFAM" id="SSF103473">
    <property type="entry name" value="MFS general substrate transporter"/>
    <property type="match status" value="1"/>
</dbReference>
<dbReference type="EMBL" id="AVPT01000013">
    <property type="protein sequence ID" value="KGM56430.1"/>
    <property type="molecule type" value="Genomic_DNA"/>
</dbReference>
<name>A0A0A0F1L4_9GAMM</name>
<dbReference type="Proteomes" id="UP000029989">
    <property type="component" value="Unassembled WGS sequence"/>
</dbReference>
<organism evidence="8 9">
    <name type="scientific">Lysobacter arseniciresistens ZS79</name>
    <dbReference type="NCBI Taxonomy" id="913325"/>
    <lineage>
        <taxon>Bacteria</taxon>
        <taxon>Pseudomonadati</taxon>
        <taxon>Pseudomonadota</taxon>
        <taxon>Gammaproteobacteria</taxon>
        <taxon>Lysobacterales</taxon>
        <taxon>Lysobacteraceae</taxon>
        <taxon>Novilysobacter</taxon>
    </lineage>
</organism>
<dbReference type="AlphaFoldDB" id="A0A0A0F1L4"/>
<dbReference type="PANTHER" id="PTHR43124">
    <property type="entry name" value="PURINE EFFLUX PUMP PBUE"/>
    <property type="match status" value="1"/>
</dbReference>
<feature type="transmembrane region" description="Helical" evidence="6">
    <location>
        <begin position="214"/>
        <end position="234"/>
    </location>
</feature>
<dbReference type="GO" id="GO:0005886">
    <property type="term" value="C:plasma membrane"/>
    <property type="evidence" value="ECO:0007669"/>
    <property type="project" value="UniProtKB-SubCell"/>
</dbReference>
<evidence type="ECO:0000256" key="5">
    <source>
        <dbReference type="ARBA" id="ARBA00023136"/>
    </source>
</evidence>
<sequence length="396" mass="41173">MNPPPNLHRRAASFGFSAALVSGLGQTFFIGLFGLSIRGDLGLGESHWGAVYAAATLASGLLMFSLGGIADHMSMKRAITLALAILGAGTALMAVATHWMALLAGLFFLRLGGQGLCGHIAIVAAARHARRRGRSIATAAFGFILGEALLPVVVVALLGWLDWRWVWGMAVMVVVLALPILRAIAAPLPRPVGAAPAAGATAPMQRRQLIRMPAFLSALAVVLVSPFVVTAAFLHQGTLSTLQGWTPAQVASGFVAFAATQTATTWFAGHSVDRYGVRSVVRVYLLPVAAAFLALAFGPPQMALWGMFIGLGATAGGNSVVSGALWADVFGVDNLGMVRGVYIGFMVITTALSPLLFGLVLEKGGSMVVVASVVAVYVVVVPIQVARSLVVRRGQI</sequence>
<accession>A0A0A0F1L4</accession>
<feature type="transmembrane region" description="Helical" evidence="6">
    <location>
        <begin position="107"/>
        <end position="126"/>
    </location>
</feature>
<dbReference type="InterPro" id="IPR036259">
    <property type="entry name" value="MFS_trans_sf"/>
</dbReference>
<comment type="caution">
    <text evidence="8">The sequence shown here is derived from an EMBL/GenBank/DDBJ whole genome shotgun (WGS) entry which is preliminary data.</text>
</comment>
<keyword evidence="9" id="KW-1185">Reference proteome</keyword>
<feature type="domain" description="Major facilitator superfamily (MFS) profile" evidence="7">
    <location>
        <begin position="11"/>
        <end position="389"/>
    </location>
</feature>
<dbReference type="PANTHER" id="PTHR43124:SF3">
    <property type="entry name" value="CHLORAMPHENICOL EFFLUX PUMP RV0191"/>
    <property type="match status" value="1"/>
</dbReference>
<feature type="transmembrane region" description="Helical" evidence="6">
    <location>
        <begin position="138"/>
        <end position="159"/>
    </location>
</feature>
<evidence type="ECO:0000256" key="3">
    <source>
        <dbReference type="ARBA" id="ARBA00022692"/>
    </source>
</evidence>
<dbReference type="STRING" id="913325.N799_04130"/>
<feature type="transmembrane region" description="Helical" evidence="6">
    <location>
        <begin position="165"/>
        <end position="185"/>
    </location>
</feature>